<dbReference type="KEGG" id="kvl:KVU_0996"/>
<keyword evidence="2" id="KW-1185">Reference proteome</keyword>
<reference evidence="1 2" key="1">
    <citation type="journal article" date="2011" name="J. Bacteriol.">
        <title>Complete genome sequence of the industrial strain Ketogulonicigenium vulgare WSH-001.</title>
        <authorList>
            <person name="Liu L."/>
            <person name="Li Y."/>
            <person name="Zhang J."/>
            <person name="Zhou Z."/>
            <person name="Liu J."/>
            <person name="Li X."/>
            <person name="Zhou J."/>
            <person name="Du G."/>
            <person name="Wang L."/>
            <person name="Chen J."/>
        </authorList>
    </citation>
    <scope>NUCLEOTIDE SEQUENCE [LARGE SCALE GENOMIC DNA]</scope>
    <source>
        <strain evidence="1 2">WSH-001</strain>
    </source>
</reference>
<dbReference type="Gene3D" id="3.90.1150.30">
    <property type="match status" value="1"/>
</dbReference>
<gene>
    <name evidence="1" type="ordered locus">KVU_0996</name>
</gene>
<dbReference type="Proteomes" id="UP000000692">
    <property type="component" value="Chromosome"/>
</dbReference>
<dbReference type="AlphaFoldDB" id="F9Y610"/>
<accession>F9Y610</accession>
<name>F9Y610_KETVW</name>
<evidence type="ECO:0000313" key="1">
    <source>
        <dbReference type="EMBL" id="AEM40835.1"/>
    </source>
</evidence>
<dbReference type="InterPro" id="IPR058532">
    <property type="entry name" value="YjbR/MT2646/Rv2570-like"/>
</dbReference>
<dbReference type="PANTHER" id="PTHR35145:SF1">
    <property type="entry name" value="CYTOPLASMIC PROTEIN"/>
    <property type="match status" value="1"/>
</dbReference>
<dbReference type="EMBL" id="CP002018">
    <property type="protein sequence ID" value="AEM40835.1"/>
    <property type="molecule type" value="Genomic_DNA"/>
</dbReference>
<dbReference type="HOGENOM" id="CLU_105851_1_0_5"/>
<dbReference type="eggNOG" id="COG2315">
    <property type="taxonomic scope" value="Bacteria"/>
</dbReference>
<dbReference type="InterPro" id="IPR038056">
    <property type="entry name" value="YjbR-like_sf"/>
</dbReference>
<evidence type="ECO:0000313" key="2">
    <source>
        <dbReference type="Proteomes" id="UP000000692"/>
    </source>
</evidence>
<proteinExistence type="predicted"/>
<sequence length="123" mass="13694">MMQSIDLHAVTFEHAGAKLGVAMTQPFGPGADVFKLRDKMFCMTMTYQGAPAVTLKCDPERSRFLRDIHPSIIPGYHMNKQHWITVTAGPGVDADLLRFLLDEAYTLIWQSLPKAQRPPLAPG</sequence>
<organism evidence="1 2">
    <name type="scientific">Ketogulonicigenium vulgare (strain WSH-001)</name>
    <dbReference type="NCBI Taxonomy" id="759362"/>
    <lineage>
        <taxon>Bacteria</taxon>
        <taxon>Pseudomonadati</taxon>
        <taxon>Pseudomonadota</taxon>
        <taxon>Alphaproteobacteria</taxon>
        <taxon>Rhodobacterales</taxon>
        <taxon>Roseobacteraceae</taxon>
        <taxon>Ketogulonicigenium</taxon>
    </lineage>
</organism>
<dbReference type="InterPro" id="IPR007351">
    <property type="entry name" value="YjbR"/>
</dbReference>
<dbReference type="OrthoDB" id="3194910at2"/>
<dbReference type="Pfam" id="PF04237">
    <property type="entry name" value="YjbR"/>
    <property type="match status" value="1"/>
</dbReference>
<dbReference type="PANTHER" id="PTHR35145">
    <property type="entry name" value="CYTOPLASMIC PROTEIN-RELATED"/>
    <property type="match status" value="1"/>
</dbReference>
<dbReference type="SUPFAM" id="SSF142906">
    <property type="entry name" value="YjbR-like"/>
    <property type="match status" value="1"/>
</dbReference>
<protein>
    <submittedName>
        <fullName evidence="1">Putative MmcQ-like protein</fullName>
    </submittedName>
</protein>